<dbReference type="Gene3D" id="3.30.70.100">
    <property type="match status" value="1"/>
</dbReference>
<keyword evidence="3" id="KW-1185">Reference proteome</keyword>
<feature type="domain" description="ABM" evidence="1">
    <location>
        <begin position="3"/>
        <end position="92"/>
    </location>
</feature>
<gene>
    <name evidence="2" type="ORF">SAMN05443575_2002</name>
</gene>
<dbReference type="STRING" id="1206085.SAMN05443575_2002"/>
<evidence type="ECO:0000259" key="1">
    <source>
        <dbReference type="PROSITE" id="PS51725"/>
    </source>
</evidence>
<reference evidence="2 3" key="1">
    <citation type="submission" date="2016-11" db="EMBL/GenBank/DDBJ databases">
        <authorList>
            <person name="Jaros S."/>
            <person name="Januszkiewicz K."/>
            <person name="Wedrychowicz H."/>
        </authorList>
    </citation>
    <scope>NUCLEOTIDE SEQUENCE [LARGE SCALE GENOMIC DNA]</scope>
    <source>
        <strain evidence="2 3">DSM 45627</strain>
    </source>
</reference>
<keyword evidence="2" id="KW-0503">Monooxygenase</keyword>
<dbReference type="SUPFAM" id="SSF54909">
    <property type="entry name" value="Dimeric alpha+beta barrel"/>
    <property type="match status" value="1"/>
</dbReference>
<proteinExistence type="predicted"/>
<dbReference type="RefSeq" id="WP_073389249.1">
    <property type="nucleotide sequence ID" value="NZ_FQVU01000002.1"/>
</dbReference>
<dbReference type="AlphaFoldDB" id="A0A1M5ITS9"/>
<dbReference type="Proteomes" id="UP000186132">
    <property type="component" value="Unassembled WGS sequence"/>
</dbReference>
<protein>
    <submittedName>
        <fullName evidence="2">Quinol monooxygenase YgiN</fullName>
    </submittedName>
</protein>
<dbReference type="PANTHER" id="PTHR33336:SF15">
    <property type="entry name" value="ABM DOMAIN-CONTAINING PROTEIN"/>
    <property type="match status" value="1"/>
</dbReference>
<evidence type="ECO:0000313" key="3">
    <source>
        <dbReference type="Proteomes" id="UP000186132"/>
    </source>
</evidence>
<dbReference type="PANTHER" id="PTHR33336">
    <property type="entry name" value="QUINOL MONOOXYGENASE YGIN-RELATED"/>
    <property type="match status" value="1"/>
</dbReference>
<dbReference type="InterPro" id="IPR007138">
    <property type="entry name" value="ABM_dom"/>
</dbReference>
<evidence type="ECO:0000313" key="2">
    <source>
        <dbReference type="EMBL" id="SHG31727.1"/>
    </source>
</evidence>
<dbReference type="GO" id="GO:0004497">
    <property type="term" value="F:monooxygenase activity"/>
    <property type="evidence" value="ECO:0007669"/>
    <property type="project" value="UniProtKB-KW"/>
</dbReference>
<dbReference type="InterPro" id="IPR050744">
    <property type="entry name" value="AI-2_Isomerase_LsrG"/>
</dbReference>
<accession>A0A1M5ITS9</accession>
<name>A0A1M5ITS9_9ACTN</name>
<sequence>MPLPVVAVITAKPGSEDLVREALSELVPPTRDESGCLAYSLYRSTEDPTVFVTVESWREADDLAAHMRSEHIAAAFAKAGDGFAGRPVIHSLEALDEA</sequence>
<dbReference type="OrthoDB" id="5080511at2"/>
<keyword evidence="2" id="KW-0560">Oxidoreductase</keyword>
<dbReference type="EMBL" id="FQVU01000002">
    <property type="protein sequence ID" value="SHG31727.1"/>
    <property type="molecule type" value="Genomic_DNA"/>
</dbReference>
<dbReference type="Pfam" id="PF03992">
    <property type="entry name" value="ABM"/>
    <property type="match status" value="1"/>
</dbReference>
<dbReference type="PROSITE" id="PS51725">
    <property type="entry name" value="ABM"/>
    <property type="match status" value="1"/>
</dbReference>
<dbReference type="InterPro" id="IPR011008">
    <property type="entry name" value="Dimeric_a/b-barrel"/>
</dbReference>
<organism evidence="2 3">
    <name type="scientific">Jatrophihabitans endophyticus</name>
    <dbReference type="NCBI Taxonomy" id="1206085"/>
    <lineage>
        <taxon>Bacteria</taxon>
        <taxon>Bacillati</taxon>
        <taxon>Actinomycetota</taxon>
        <taxon>Actinomycetes</taxon>
        <taxon>Jatrophihabitantales</taxon>
        <taxon>Jatrophihabitantaceae</taxon>
        <taxon>Jatrophihabitans</taxon>
    </lineage>
</organism>